<proteinExistence type="predicted"/>
<gene>
    <name evidence="1" type="ORF">MLD38_024236</name>
</gene>
<comment type="caution">
    <text evidence="1">The sequence shown here is derived from an EMBL/GenBank/DDBJ whole genome shotgun (WGS) entry which is preliminary data.</text>
</comment>
<keyword evidence="2" id="KW-1185">Reference proteome</keyword>
<evidence type="ECO:0000313" key="2">
    <source>
        <dbReference type="Proteomes" id="UP001057402"/>
    </source>
</evidence>
<organism evidence="1 2">
    <name type="scientific">Melastoma candidum</name>
    <dbReference type="NCBI Taxonomy" id="119954"/>
    <lineage>
        <taxon>Eukaryota</taxon>
        <taxon>Viridiplantae</taxon>
        <taxon>Streptophyta</taxon>
        <taxon>Embryophyta</taxon>
        <taxon>Tracheophyta</taxon>
        <taxon>Spermatophyta</taxon>
        <taxon>Magnoliopsida</taxon>
        <taxon>eudicotyledons</taxon>
        <taxon>Gunneridae</taxon>
        <taxon>Pentapetalae</taxon>
        <taxon>rosids</taxon>
        <taxon>malvids</taxon>
        <taxon>Myrtales</taxon>
        <taxon>Melastomataceae</taxon>
        <taxon>Melastomatoideae</taxon>
        <taxon>Melastomateae</taxon>
        <taxon>Melastoma</taxon>
    </lineage>
</organism>
<protein>
    <submittedName>
        <fullName evidence="1">Uncharacterized protein</fullName>
    </submittedName>
</protein>
<name>A0ACB9NSJ8_9MYRT</name>
<dbReference type="EMBL" id="CM042886">
    <property type="protein sequence ID" value="KAI4339277.1"/>
    <property type="molecule type" value="Genomic_DNA"/>
</dbReference>
<accession>A0ACB9NSJ8</accession>
<evidence type="ECO:0000313" key="1">
    <source>
        <dbReference type="EMBL" id="KAI4339277.1"/>
    </source>
</evidence>
<sequence>MSRNFAPSLRHERHKEHPLTLCMPPKDETNKYYCEICAERRHPDYWIYYCKGCGYEAHPHCVVQGIPAYSYEEGGIHKILEDNAPEPADFEDGMRKVLWELREKNKGISKRWYDYI</sequence>
<reference evidence="2" key="1">
    <citation type="journal article" date="2023" name="Front. Plant Sci.">
        <title>Chromosomal-level genome assembly of Melastoma candidum provides insights into trichome evolution.</title>
        <authorList>
            <person name="Zhong Y."/>
            <person name="Wu W."/>
            <person name="Sun C."/>
            <person name="Zou P."/>
            <person name="Liu Y."/>
            <person name="Dai S."/>
            <person name="Zhou R."/>
        </authorList>
    </citation>
    <scope>NUCLEOTIDE SEQUENCE [LARGE SCALE GENOMIC DNA]</scope>
</reference>
<dbReference type="Proteomes" id="UP001057402">
    <property type="component" value="Chromosome 7"/>
</dbReference>